<evidence type="ECO:0000313" key="7">
    <source>
        <dbReference type="Proteomes" id="UP000199708"/>
    </source>
</evidence>
<keyword evidence="4" id="KW-0560">Oxidoreductase</keyword>
<dbReference type="AlphaFoldDB" id="A0A1G7SND1"/>
<dbReference type="Gene3D" id="3.30.9.10">
    <property type="entry name" value="D-Amino Acid Oxidase, subunit A, domain 2"/>
    <property type="match status" value="1"/>
</dbReference>
<dbReference type="Pfam" id="PF01266">
    <property type="entry name" value="DAO"/>
    <property type="match status" value="1"/>
</dbReference>
<evidence type="ECO:0000256" key="1">
    <source>
        <dbReference type="ARBA" id="ARBA00001974"/>
    </source>
</evidence>
<dbReference type="Proteomes" id="UP000199708">
    <property type="component" value="Unassembled WGS sequence"/>
</dbReference>
<keyword evidence="7" id="KW-1185">Reference proteome</keyword>
<dbReference type="InterPro" id="IPR036188">
    <property type="entry name" value="FAD/NAD-bd_sf"/>
</dbReference>
<comment type="cofactor">
    <cofactor evidence="1">
        <name>FAD</name>
        <dbReference type="ChEBI" id="CHEBI:57692"/>
    </cofactor>
</comment>
<evidence type="ECO:0000259" key="5">
    <source>
        <dbReference type="Pfam" id="PF01266"/>
    </source>
</evidence>
<evidence type="ECO:0000313" key="6">
    <source>
        <dbReference type="EMBL" id="SDG23939.1"/>
    </source>
</evidence>
<dbReference type="Gene3D" id="3.50.50.60">
    <property type="entry name" value="FAD/NAD(P)-binding domain"/>
    <property type="match status" value="1"/>
</dbReference>
<sequence>MKNHVPYIIVGGGIVGSTAAYYLSRSGHPVILFDKQVGQASRAAAGIICPWFSKRRNKKWYYLVSKGAEFYRQFMNDLTADGYDTSNLFQETGTIILRKNSKDLQKDLENALLKQEASPSIGIVSSLTSEAIKEKFPLIDSPWPGSFISGGGRVNGQALVDLLHKAIQHKGGKVIKEAVQLYQEKENFQLKTPKGYYTSDQILLAAGPAVKDLTRSIGLDCDLHPQKGQLLSLFHQQWMNNNWPGIMSPGGIDILPFRNGELMIGASHEDDKGSDLRIDPLVIKELKEKALQILPDTFNYPLHQIKVGTRAFTTSGDVLIGPVPNNSKLWTISGLGSSGLTSGPYLAYQWYRKVVDGNWEIPDNLISSHSLIH</sequence>
<evidence type="ECO:0000256" key="4">
    <source>
        <dbReference type="ARBA" id="ARBA00023002"/>
    </source>
</evidence>
<comment type="similarity">
    <text evidence="2">Belongs to the DadA oxidoreductase family.</text>
</comment>
<feature type="domain" description="FAD dependent oxidoreductase" evidence="5">
    <location>
        <begin position="8"/>
        <end position="347"/>
    </location>
</feature>
<keyword evidence="3" id="KW-0285">Flavoprotein</keyword>
<gene>
    <name evidence="6" type="ORF">SAMN05421791_10471</name>
</gene>
<evidence type="ECO:0000256" key="3">
    <source>
        <dbReference type="ARBA" id="ARBA00022630"/>
    </source>
</evidence>
<dbReference type="InterPro" id="IPR006076">
    <property type="entry name" value="FAD-dep_OxRdtase"/>
</dbReference>
<dbReference type="GO" id="GO:0005737">
    <property type="term" value="C:cytoplasm"/>
    <property type="evidence" value="ECO:0007669"/>
    <property type="project" value="TreeGrafter"/>
</dbReference>
<dbReference type="PANTHER" id="PTHR13847:SF286">
    <property type="entry name" value="D-AMINO ACID DEHYDROGENASE"/>
    <property type="match status" value="1"/>
</dbReference>
<proteinExistence type="inferred from homology"/>
<dbReference type="RefSeq" id="WP_090289760.1">
    <property type="nucleotide sequence ID" value="NZ_FNCK01000004.1"/>
</dbReference>
<dbReference type="STRING" id="120956.SAMN05421791_10471"/>
<organism evidence="6 7">
    <name type="scientific">Facklamia miroungae</name>
    <dbReference type="NCBI Taxonomy" id="120956"/>
    <lineage>
        <taxon>Bacteria</taxon>
        <taxon>Bacillati</taxon>
        <taxon>Bacillota</taxon>
        <taxon>Bacilli</taxon>
        <taxon>Lactobacillales</taxon>
        <taxon>Aerococcaceae</taxon>
        <taxon>Facklamia</taxon>
    </lineage>
</organism>
<dbReference type="SUPFAM" id="SSF51905">
    <property type="entry name" value="FAD/NAD(P)-binding domain"/>
    <property type="match status" value="1"/>
</dbReference>
<dbReference type="OrthoDB" id="9805337at2"/>
<evidence type="ECO:0000256" key="2">
    <source>
        <dbReference type="ARBA" id="ARBA00009410"/>
    </source>
</evidence>
<dbReference type="GO" id="GO:0016491">
    <property type="term" value="F:oxidoreductase activity"/>
    <property type="evidence" value="ECO:0007669"/>
    <property type="project" value="UniProtKB-KW"/>
</dbReference>
<accession>A0A1G7SND1</accession>
<protein>
    <submittedName>
        <fullName evidence="6">Glycine/D-amino acid oxidase</fullName>
    </submittedName>
</protein>
<dbReference type="PANTHER" id="PTHR13847">
    <property type="entry name" value="SARCOSINE DEHYDROGENASE-RELATED"/>
    <property type="match status" value="1"/>
</dbReference>
<name>A0A1G7SND1_9LACT</name>
<dbReference type="EMBL" id="FNCK01000004">
    <property type="protein sequence ID" value="SDG23939.1"/>
    <property type="molecule type" value="Genomic_DNA"/>
</dbReference>
<reference evidence="6 7" key="1">
    <citation type="submission" date="2016-10" db="EMBL/GenBank/DDBJ databases">
        <authorList>
            <person name="de Groot N.N."/>
        </authorList>
    </citation>
    <scope>NUCLEOTIDE SEQUENCE [LARGE SCALE GENOMIC DNA]</scope>
    <source>
        <strain evidence="6 7">ATCC BAA-466</strain>
    </source>
</reference>